<dbReference type="InterPro" id="IPR003615">
    <property type="entry name" value="HNH_nuc"/>
</dbReference>
<dbReference type="Pfam" id="PF13391">
    <property type="entry name" value="HNH_2"/>
    <property type="match status" value="1"/>
</dbReference>
<name>A0ABP0CR87_9PEZI</name>
<comment type="caution">
    <text evidence="3">The sequence shown here is derived from an EMBL/GenBank/DDBJ whole genome shotgun (WGS) entry which is preliminary data.</text>
</comment>
<evidence type="ECO:0000313" key="4">
    <source>
        <dbReference type="Proteomes" id="UP001642405"/>
    </source>
</evidence>
<organism evidence="3 4">
    <name type="scientific">Sporothrix curviconia</name>
    <dbReference type="NCBI Taxonomy" id="1260050"/>
    <lineage>
        <taxon>Eukaryota</taxon>
        <taxon>Fungi</taxon>
        <taxon>Dikarya</taxon>
        <taxon>Ascomycota</taxon>
        <taxon>Pezizomycotina</taxon>
        <taxon>Sordariomycetes</taxon>
        <taxon>Sordariomycetidae</taxon>
        <taxon>Ophiostomatales</taxon>
        <taxon>Ophiostomataceae</taxon>
        <taxon>Sporothrix</taxon>
    </lineage>
</organism>
<feature type="region of interest" description="Disordered" evidence="1">
    <location>
        <begin position="389"/>
        <end position="418"/>
    </location>
</feature>
<keyword evidence="4" id="KW-1185">Reference proteome</keyword>
<sequence length="418" mass="45919">MATGPFNTAQFVASEAEDWAPTVLPSPPPTEYTVTIGGPPFSPDEPQRLVTTTADLKTRFAQYVLRKLPSLDGLNGAAKTDWRLYYTAMARVAQEPTSTLAGLSLFGHEPIQSLEAHFEDVLSGLHGPFHSLGTAWDNKPDKTDKGKGRTSADRKAQDVVPQWYDEACILCGFPQPQGAHIVPVRALRFQDAEVHWAMLRKFWPLSMVATHELITSGREETNILPLCPNTHWLWDKFALAIRPIAHPTRPQHSLYLQLLWLENHATASVQDTLSDFRRQRAGPHPGIQNGDVYELTTTDPAARPLPSLRLLQIQLGVHKLMSAIRAAAAAGDIFRGDPPDDKGLPVPSDLALPSRWEAALDAATGAGALDRAAADLWRVALLRHFLGLASNEEDDDEEEDEARATSGDRQAHEGAEDV</sequence>
<dbReference type="EMBL" id="CAWUHB010000077">
    <property type="protein sequence ID" value="CAK7233714.1"/>
    <property type="molecule type" value="Genomic_DNA"/>
</dbReference>
<evidence type="ECO:0000256" key="1">
    <source>
        <dbReference type="SAM" id="MobiDB-lite"/>
    </source>
</evidence>
<evidence type="ECO:0000259" key="2">
    <source>
        <dbReference type="Pfam" id="PF13391"/>
    </source>
</evidence>
<feature type="domain" description="HNH nuclease" evidence="2">
    <location>
        <begin position="168"/>
        <end position="241"/>
    </location>
</feature>
<feature type="compositionally biased region" description="Basic and acidic residues" evidence="1">
    <location>
        <begin position="409"/>
        <end position="418"/>
    </location>
</feature>
<feature type="compositionally biased region" description="Acidic residues" evidence="1">
    <location>
        <begin position="391"/>
        <end position="401"/>
    </location>
</feature>
<proteinExistence type="predicted"/>
<gene>
    <name evidence="3" type="ORF">SCUCBS95973_008689</name>
</gene>
<accession>A0ABP0CR87</accession>
<reference evidence="3 4" key="1">
    <citation type="submission" date="2024-01" db="EMBL/GenBank/DDBJ databases">
        <authorList>
            <person name="Allen C."/>
            <person name="Tagirdzhanova G."/>
        </authorList>
    </citation>
    <scope>NUCLEOTIDE SEQUENCE [LARGE SCALE GENOMIC DNA]</scope>
</reference>
<evidence type="ECO:0000313" key="3">
    <source>
        <dbReference type="EMBL" id="CAK7233714.1"/>
    </source>
</evidence>
<dbReference type="Proteomes" id="UP001642405">
    <property type="component" value="Unassembled WGS sequence"/>
</dbReference>
<protein>
    <recommendedName>
        <fullName evidence="2">HNH nuclease domain-containing protein</fullName>
    </recommendedName>
</protein>